<dbReference type="OrthoDB" id="8758119at2"/>
<dbReference type="Proteomes" id="UP000092713">
    <property type="component" value="Unassembled WGS sequence"/>
</dbReference>
<evidence type="ECO:0000313" key="3">
    <source>
        <dbReference type="Proteomes" id="UP000092713"/>
    </source>
</evidence>
<evidence type="ECO:0008006" key="4">
    <source>
        <dbReference type="Google" id="ProtNLM"/>
    </source>
</evidence>
<evidence type="ECO:0000313" key="2">
    <source>
        <dbReference type="EMBL" id="OBV37618.1"/>
    </source>
</evidence>
<dbReference type="RefSeq" id="WP_150127911.1">
    <property type="nucleotide sequence ID" value="NZ_LOCQ01000060.1"/>
</dbReference>
<feature type="signal peptide" evidence="1">
    <location>
        <begin position="1"/>
        <end position="26"/>
    </location>
</feature>
<gene>
    <name evidence="2" type="ORF">ASR47_1003281</name>
</gene>
<keyword evidence="3" id="KW-1185">Reference proteome</keyword>
<protein>
    <recommendedName>
        <fullName evidence="4">Lipoprotein</fullName>
    </recommendedName>
</protein>
<accession>A0A1A7BZV9</accession>
<feature type="chain" id="PRO_5008355477" description="Lipoprotein" evidence="1">
    <location>
        <begin position="27"/>
        <end position="169"/>
    </location>
</feature>
<dbReference type="EMBL" id="LOCQ01000060">
    <property type="protein sequence ID" value="OBV37618.1"/>
    <property type="molecule type" value="Genomic_DNA"/>
</dbReference>
<dbReference type="PROSITE" id="PS51257">
    <property type="entry name" value="PROKAR_LIPOPROTEIN"/>
    <property type="match status" value="1"/>
</dbReference>
<sequence>MSARKNRTMIACVVSMLLLTSCDSHKQPEPSQDVTAFNHLIVMDFPVKQVTWEIFGTPEYTGGIPGPTDYLTLVAEIEPEGSKTFTSFPPLTTTAWIAPESARPWLDSDFHAFLNQYKNRTIDAKMAPRCRSVEAVLRKSGRPVAGLACQGARNILIYATVSDSTGHTP</sequence>
<reference evidence="2 3" key="1">
    <citation type="submission" date="2016-04" db="EMBL/GenBank/DDBJ databases">
        <title>Draft genome sequence of Janthinobacterium psychrotolerans sp. nov., isolated from freshwater sediments in Denmark.</title>
        <authorList>
            <person name="Gong X."/>
            <person name="Skrivergaard S."/>
            <person name="Korsgaard B.S."/>
            <person name="Schreiber L."/>
            <person name="Marshall I.P."/>
            <person name="Finster K."/>
            <person name="Schramm A."/>
        </authorList>
    </citation>
    <scope>NUCLEOTIDE SEQUENCE [LARGE SCALE GENOMIC DNA]</scope>
    <source>
        <strain evidence="2 3">S3-2</strain>
    </source>
</reference>
<proteinExistence type="predicted"/>
<evidence type="ECO:0000256" key="1">
    <source>
        <dbReference type="SAM" id="SignalP"/>
    </source>
</evidence>
<dbReference type="AlphaFoldDB" id="A0A1A7BZV9"/>
<organism evidence="2 3">
    <name type="scientific">Janthinobacterium psychrotolerans</name>
    <dbReference type="NCBI Taxonomy" id="1747903"/>
    <lineage>
        <taxon>Bacteria</taxon>
        <taxon>Pseudomonadati</taxon>
        <taxon>Pseudomonadota</taxon>
        <taxon>Betaproteobacteria</taxon>
        <taxon>Burkholderiales</taxon>
        <taxon>Oxalobacteraceae</taxon>
        <taxon>Janthinobacterium</taxon>
    </lineage>
</organism>
<keyword evidence="1" id="KW-0732">Signal</keyword>
<comment type="caution">
    <text evidence="2">The sequence shown here is derived from an EMBL/GenBank/DDBJ whole genome shotgun (WGS) entry which is preliminary data.</text>
</comment>
<name>A0A1A7BZV9_9BURK</name>